<dbReference type="GO" id="GO:0006355">
    <property type="term" value="P:regulation of DNA-templated transcription"/>
    <property type="evidence" value="ECO:0007669"/>
    <property type="project" value="InterPro"/>
</dbReference>
<keyword evidence="3" id="KW-0804">Transcription</keyword>
<keyword evidence="3" id="KW-0010">Activator</keyword>
<dbReference type="OrthoDB" id="1927209at2759"/>
<keyword evidence="3" id="KW-0805">Transcription regulation</keyword>
<evidence type="ECO:0000259" key="4">
    <source>
        <dbReference type="PROSITE" id="PS51666"/>
    </source>
</evidence>
<comment type="function">
    <text evidence="3">Transcription activator.</text>
</comment>
<dbReference type="STRING" id="4097.A0A1S4BL92"/>
<reference evidence="6" key="2">
    <citation type="submission" date="2025-08" db="UniProtKB">
        <authorList>
            <consortium name="RefSeq"/>
        </authorList>
    </citation>
    <scope>IDENTIFICATION</scope>
    <source>
        <tissue evidence="6">Leaf</tissue>
    </source>
</reference>
<protein>
    <recommendedName>
        <fullName evidence="3">Growth-regulating factor</fullName>
    </recommendedName>
</protein>
<sequence length="114" mass="12893">MDLKIPPPNNIASKKDYYDVSNGEEGKCSTELGLNLELSQHGDNHENSSYSKFNTSGYGFTFLQRQELEQQFFIYKYIEAGIPVPSHLIIPIFKSITCSVKGLRDGVWSLWLGT</sequence>
<evidence type="ECO:0000256" key="1">
    <source>
        <dbReference type="ARBA" id="ARBA00004123"/>
    </source>
</evidence>
<evidence type="ECO:0000256" key="3">
    <source>
        <dbReference type="RuleBase" id="RU367127"/>
    </source>
</evidence>
<dbReference type="PANTHER" id="PTHR31602:SF81">
    <property type="entry name" value="GROWTH-REGULATING FACTOR 9"/>
    <property type="match status" value="1"/>
</dbReference>
<keyword evidence="2 3" id="KW-0539">Nucleus</keyword>
<organism evidence="5 6">
    <name type="scientific">Nicotiana tabacum</name>
    <name type="common">Common tobacco</name>
    <dbReference type="NCBI Taxonomy" id="4097"/>
    <lineage>
        <taxon>Eukaryota</taxon>
        <taxon>Viridiplantae</taxon>
        <taxon>Streptophyta</taxon>
        <taxon>Embryophyta</taxon>
        <taxon>Tracheophyta</taxon>
        <taxon>Spermatophyta</taxon>
        <taxon>Magnoliopsida</taxon>
        <taxon>eudicotyledons</taxon>
        <taxon>Gunneridae</taxon>
        <taxon>Pentapetalae</taxon>
        <taxon>asterids</taxon>
        <taxon>lamiids</taxon>
        <taxon>Solanales</taxon>
        <taxon>Solanaceae</taxon>
        <taxon>Nicotianoideae</taxon>
        <taxon>Nicotianeae</taxon>
        <taxon>Nicotiana</taxon>
    </lineage>
</organism>
<dbReference type="RefSeq" id="XP_016489663.1">
    <property type="nucleotide sequence ID" value="XM_016634177.2"/>
</dbReference>
<dbReference type="InterPro" id="IPR031137">
    <property type="entry name" value="GRF"/>
</dbReference>
<dbReference type="PaxDb" id="4097-A0A1S4BL92"/>
<dbReference type="KEGG" id="nta:107809526"/>
<dbReference type="Proteomes" id="UP000790787">
    <property type="component" value="Chromosome 23"/>
</dbReference>
<gene>
    <name evidence="6" type="primary">LOC107809526</name>
</gene>
<comment type="subcellular location">
    <subcellularLocation>
        <location evidence="1 3">Nucleus</location>
    </subcellularLocation>
</comment>
<evidence type="ECO:0000313" key="5">
    <source>
        <dbReference type="Proteomes" id="UP000790787"/>
    </source>
</evidence>
<feature type="domain" description="QLQ" evidence="4">
    <location>
        <begin position="59"/>
        <end position="94"/>
    </location>
</feature>
<dbReference type="GO" id="GO:0005524">
    <property type="term" value="F:ATP binding"/>
    <property type="evidence" value="ECO:0007669"/>
    <property type="project" value="UniProtKB-UniRule"/>
</dbReference>
<dbReference type="GeneID" id="107809526"/>
<dbReference type="RefSeq" id="XP_016489663.1">
    <property type="nucleotide sequence ID" value="XM_016634177.1"/>
</dbReference>
<comment type="domain">
    <text evidence="3">The QLQ domain and WRC domain may be involved in protein-protein interaction and DNA-binding, respectively.</text>
</comment>
<dbReference type="Pfam" id="PF08880">
    <property type="entry name" value="QLQ"/>
    <property type="match status" value="1"/>
</dbReference>
<dbReference type="SMART" id="SM00951">
    <property type="entry name" value="QLQ"/>
    <property type="match status" value="1"/>
</dbReference>
<dbReference type="InterPro" id="IPR014978">
    <property type="entry name" value="Gln-Leu-Gln_QLQ"/>
</dbReference>
<evidence type="ECO:0000256" key="2">
    <source>
        <dbReference type="ARBA" id="ARBA00023242"/>
    </source>
</evidence>
<evidence type="ECO:0000313" key="6">
    <source>
        <dbReference type="RefSeq" id="XP_016489663.1"/>
    </source>
</evidence>
<keyword evidence="5" id="KW-1185">Reference proteome</keyword>
<name>A0A1S4BL92_TOBAC</name>
<proteinExistence type="inferred from homology"/>
<dbReference type="AlphaFoldDB" id="A0A1S4BL92"/>
<comment type="similarity">
    <text evidence="3">Belongs to the GRF family.</text>
</comment>
<dbReference type="GO" id="GO:0006351">
    <property type="term" value="P:DNA-templated transcription"/>
    <property type="evidence" value="ECO:0007669"/>
    <property type="project" value="UniProtKB-UniRule"/>
</dbReference>
<dbReference type="GO" id="GO:0005634">
    <property type="term" value="C:nucleus"/>
    <property type="evidence" value="ECO:0007669"/>
    <property type="project" value="UniProtKB-SubCell"/>
</dbReference>
<accession>A0A1S4BL92</accession>
<reference evidence="5" key="1">
    <citation type="journal article" date="2014" name="Nat. Commun.">
        <title>The tobacco genome sequence and its comparison with those of tomato and potato.</title>
        <authorList>
            <person name="Sierro N."/>
            <person name="Battey J.N."/>
            <person name="Ouadi S."/>
            <person name="Bakaher N."/>
            <person name="Bovet L."/>
            <person name="Willig A."/>
            <person name="Goepfert S."/>
            <person name="Peitsch M.C."/>
            <person name="Ivanov N.V."/>
        </authorList>
    </citation>
    <scope>NUCLEOTIDE SEQUENCE [LARGE SCALE GENOMIC DNA]</scope>
</reference>
<dbReference type="PROSITE" id="PS51666">
    <property type="entry name" value="QLQ"/>
    <property type="match status" value="1"/>
</dbReference>
<dbReference type="PANTHER" id="PTHR31602">
    <property type="entry name" value="GROWTH-REGULATING FACTOR 5"/>
    <property type="match status" value="1"/>
</dbReference>
<dbReference type="GO" id="GO:0048731">
    <property type="term" value="P:system development"/>
    <property type="evidence" value="ECO:0007669"/>
    <property type="project" value="UniProtKB-ARBA"/>
</dbReference>